<dbReference type="EMBL" id="SELW01000425">
    <property type="protein sequence ID" value="TID28030.1"/>
    <property type="molecule type" value="Genomic_DNA"/>
</dbReference>
<comment type="caution">
    <text evidence="1">The sequence shown here is derived from an EMBL/GenBank/DDBJ whole genome shotgun (WGS) entry which is preliminary data.</text>
</comment>
<evidence type="ECO:0000313" key="1">
    <source>
        <dbReference type="EMBL" id="TID28030.1"/>
    </source>
</evidence>
<organism evidence="1 2">
    <name type="scientific">Pichia inconspicua</name>
    <dbReference type="NCBI Taxonomy" id="52247"/>
    <lineage>
        <taxon>Eukaryota</taxon>
        <taxon>Fungi</taxon>
        <taxon>Dikarya</taxon>
        <taxon>Ascomycota</taxon>
        <taxon>Saccharomycotina</taxon>
        <taxon>Pichiomycetes</taxon>
        <taxon>Pichiales</taxon>
        <taxon>Pichiaceae</taxon>
        <taxon>Pichia</taxon>
    </lineage>
</organism>
<evidence type="ECO:0000313" key="2">
    <source>
        <dbReference type="Proteomes" id="UP000307173"/>
    </source>
</evidence>
<sequence length="226" mass="26527">MSPFAPESSVVGEYYRPCDVGECWFLYLDFLRSDGPVYLLKSKNSTSQFMHWWRWFQAVMTTFHIDVASMLVSKWRDDVLHLRSEEELIVRGCIDKSVQYRRGSKRLFALTAQEELWCVFQECGFIIRKEDIIKPFKFTIAFDCSVESNLKRWYKSKLMHNISGARINEEAVCDEIVKELEGNDSPYSARVVSYCESGVKKSVSNMILYAVEENWWDKLRQVVCCK</sequence>
<keyword evidence="2" id="KW-1185">Reference proteome</keyword>
<proteinExistence type="predicted"/>
<dbReference type="Proteomes" id="UP000307173">
    <property type="component" value="Unassembled WGS sequence"/>
</dbReference>
<accession>A0A4T0X0I5</accession>
<reference evidence="1 2" key="1">
    <citation type="journal article" date="2019" name="Front. Genet.">
        <title>Whole-Genome Sequencing of the Opportunistic Yeast Pathogen Candida inconspicua Uncovers Its Hybrid Origin.</title>
        <authorList>
            <person name="Mixao V."/>
            <person name="Hansen A.P."/>
            <person name="Saus E."/>
            <person name="Boekhout T."/>
            <person name="Lass-Florl C."/>
            <person name="Gabaldon T."/>
        </authorList>
    </citation>
    <scope>NUCLEOTIDE SEQUENCE [LARGE SCALE GENOMIC DNA]</scope>
    <source>
        <strain evidence="1 2">CBS 180</strain>
    </source>
</reference>
<name>A0A4T0X0I5_9ASCO</name>
<dbReference type="AlphaFoldDB" id="A0A4T0X0I5"/>
<gene>
    <name evidence="1" type="ORF">CANINC_002711</name>
</gene>
<protein>
    <submittedName>
        <fullName evidence="1">Uncharacterized protein</fullName>
    </submittedName>
</protein>